<keyword evidence="5 9" id="KW-0472">Membrane</keyword>
<keyword evidence="2" id="KW-1003">Cell membrane</keyword>
<dbReference type="GO" id="GO:0005886">
    <property type="term" value="C:plasma membrane"/>
    <property type="evidence" value="ECO:0007669"/>
    <property type="project" value="UniProtKB-SubCell"/>
</dbReference>
<feature type="transmembrane region" description="Helical" evidence="9">
    <location>
        <begin position="444"/>
        <end position="463"/>
    </location>
</feature>
<feature type="transmembrane region" description="Helical" evidence="9">
    <location>
        <begin position="154"/>
        <end position="172"/>
    </location>
</feature>
<feature type="coiled-coil region" evidence="8">
    <location>
        <begin position="227"/>
        <end position="254"/>
    </location>
</feature>
<dbReference type="FunFam" id="1.20.1250.20:FF:000055">
    <property type="entry name" value="Facilitated trehalose transporter Tret1-2 homolog"/>
    <property type="match status" value="1"/>
</dbReference>
<keyword evidence="4 9" id="KW-1133">Transmembrane helix</keyword>
<protein>
    <recommendedName>
        <fullName evidence="10">Major facilitator superfamily (MFS) profile domain-containing protein</fullName>
    </recommendedName>
</protein>
<gene>
    <name evidence="11" type="ORF">D910_04437</name>
</gene>
<dbReference type="CDD" id="cd17358">
    <property type="entry name" value="MFS_GLUT6_8_Class3_like"/>
    <property type="match status" value="1"/>
</dbReference>
<name>U4UAP9_DENPD</name>
<dbReference type="InterPro" id="IPR003663">
    <property type="entry name" value="Sugar/inositol_transpt"/>
</dbReference>
<keyword evidence="3 9" id="KW-0812">Transmembrane</keyword>
<feature type="transmembrane region" description="Helical" evidence="9">
    <location>
        <begin position="291"/>
        <end position="313"/>
    </location>
</feature>
<evidence type="ECO:0000256" key="5">
    <source>
        <dbReference type="ARBA" id="ARBA00023136"/>
    </source>
</evidence>
<dbReference type="PROSITE" id="PS50850">
    <property type="entry name" value="MFS"/>
    <property type="match status" value="1"/>
</dbReference>
<dbReference type="InterPro" id="IPR050549">
    <property type="entry name" value="MFS_Trehalose_Transporter"/>
</dbReference>
<dbReference type="InterPro" id="IPR044775">
    <property type="entry name" value="MFS_ERD6/Tret1-like"/>
</dbReference>
<dbReference type="InterPro" id="IPR005828">
    <property type="entry name" value="MFS_sugar_transport-like"/>
</dbReference>
<proteinExistence type="inferred from homology"/>
<keyword evidence="6" id="KW-0325">Glycoprotein</keyword>
<evidence type="ECO:0000256" key="7">
    <source>
        <dbReference type="ARBA" id="ARBA00024348"/>
    </source>
</evidence>
<feature type="transmembrane region" description="Helical" evidence="9">
    <location>
        <begin position="178"/>
        <end position="199"/>
    </location>
</feature>
<sequence>MTKKYTLNKMDSSSESSASKRFPQYLAALSVCLGSVAAGSVLGWTGTISESLQHSDLNGIPVDTDALGWISGFVTLGAMVICFPIGFICDGIGRKWACLLTIIPFSIGWALVIFSSGTLMIYIGRFLTGLAGGAFCVAAPLYTSEIAEKEIRGALGSYFQLLLTVGVLFSYVCGTVTTPKMLSILCAFIPIGFGVAFFFQPETPFYLLKKGDKEGALRSLQRLRGPDYDSEAELKDLQDQLDKSEQNKTKAAKKAMFICFGLMVFQQLSGVNAVIFFMSMIFASAGGSIPAAYATIGVGVVQVIATFISSLIVDKFGRKILLIASAFFMAFSGTLLGVFFTLKDRNLVDEQTLQNIGFLPIVSMVIFITVFSLGFGPIPWMASSEIMPPGAWHPLFPSSNPNPIFIPEIKSTASSAAATFNWFLAFIVTRFYNNLASAIGGDVTFYLFAAITLVGCAFVYFVMPETKGKTSQEVQDILSGVRPGSADGKGIDNPTFKS</sequence>
<keyword evidence="8" id="KW-0175">Coiled coil</keyword>
<evidence type="ECO:0000256" key="3">
    <source>
        <dbReference type="ARBA" id="ARBA00022692"/>
    </source>
</evidence>
<dbReference type="SUPFAM" id="SSF103473">
    <property type="entry name" value="MFS general substrate transporter"/>
    <property type="match status" value="1"/>
</dbReference>
<dbReference type="PROSITE" id="PS00216">
    <property type="entry name" value="SUGAR_TRANSPORT_1"/>
    <property type="match status" value="1"/>
</dbReference>
<evidence type="ECO:0000313" key="11">
    <source>
        <dbReference type="EMBL" id="ERL87035.1"/>
    </source>
</evidence>
<dbReference type="Gene3D" id="1.20.1250.20">
    <property type="entry name" value="MFS general substrate transporter like domains"/>
    <property type="match status" value="1"/>
</dbReference>
<dbReference type="InterPro" id="IPR020846">
    <property type="entry name" value="MFS_dom"/>
</dbReference>
<feature type="transmembrane region" description="Helical" evidence="9">
    <location>
        <begin position="96"/>
        <end position="114"/>
    </location>
</feature>
<comment type="subcellular location">
    <subcellularLocation>
        <location evidence="1">Cell membrane</location>
        <topology evidence="1">Multi-pass membrane protein</topology>
    </subcellularLocation>
</comment>
<accession>U4UAP9</accession>
<evidence type="ECO:0000256" key="9">
    <source>
        <dbReference type="SAM" id="Phobius"/>
    </source>
</evidence>
<feature type="transmembrane region" description="Helical" evidence="9">
    <location>
        <begin position="413"/>
        <end position="432"/>
    </location>
</feature>
<dbReference type="GO" id="GO:0051119">
    <property type="term" value="F:sugar transmembrane transporter activity"/>
    <property type="evidence" value="ECO:0007669"/>
    <property type="project" value="InterPro"/>
</dbReference>
<feature type="transmembrane region" description="Helical" evidence="9">
    <location>
        <begin position="320"/>
        <end position="342"/>
    </location>
</feature>
<feature type="transmembrane region" description="Helical" evidence="9">
    <location>
        <begin position="357"/>
        <end position="378"/>
    </location>
</feature>
<comment type="similarity">
    <text evidence="7">Belongs to the major facilitator superfamily. Sugar transporter (TC 2.A.1.1) family. Trehalose transporter subfamily.</text>
</comment>
<dbReference type="Proteomes" id="UP000030742">
    <property type="component" value="Unassembled WGS sequence"/>
</dbReference>
<dbReference type="PRINTS" id="PR00171">
    <property type="entry name" value="SUGRTRNSPORT"/>
</dbReference>
<evidence type="ECO:0000313" key="12">
    <source>
        <dbReference type="Proteomes" id="UP000030742"/>
    </source>
</evidence>
<evidence type="ECO:0000259" key="10">
    <source>
        <dbReference type="PROSITE" id="PS50850"/>
    </source>
</evidence>
<dbReference type="InterPro" id="IPR005829">
    <property type="entry name" value="Sugar_transporter_CS"/>
</dbReference>
<dbReference type="PROSITE" id="PS00217">
    <property type="entry name" value="SUGAR_TRANSPORT_2"/>
    <property type="match status" value="1"/>
</dbReference>
<evidence type="ECO:0000256" key="8">
    <source>
        <dbReference type="SAM" id="Coils"/>
    </source>
</evidence>
<feature type="transmembrane region" description="Helical" evidence="9">
    <location>
        <begin position="120"/>
        <end position="142"/>
    </location>
</feature>
<evidence type="ECO:0000256" key="4">
    <source>
        <dbReference type="ARBA" id="ARBA00022989"/>
    </source>
</evidence>
<evidence type="ECO:0000256" key="1">
    <source>
        <dbReference type="ARBA" id="ARBA00004651"/>
    </source>
</evidence>
<dbReference type="OrthoDB" id="6612291at2759"/>
<dbReference type="PANTHER" id="PTHR48021">
    <property type="match status" value="1"/>
</dbReference>
<organism evidence="11 12">
    <name type="scientific">Dendroctonus ponderosae</name>
    <name type="common">Mountain pine beetle</name>
    <dbReference type="NCBI Taxonomy" id="77166"/>
    <lineage>
        <taxon>Eukaryota</taxon>
        <taxon>Metazoa</taxon>
        <taxon>Ecdysozoa</taxon>
        <taxon>Arthropoda</taxon>
        <taxon>Hexapoda</taxon>
        <taxon>Insecta</taxon>
        <taxon>Pterygota</taxon>
        <taxon>Neoptera</taxon>
        <taxon>Endopterygota</taxon>
        <taxon>Coleoptera</taxon>
        <taxon>Polyphaga</taxon>
        <taxon>Cucujiformia</taxon>
        <taxon>Curculionidae</taxon>
        <taxon>Scolytinae</taxon>
        <taxon>Dendroctonus</taxon>
    </lineage>
</organism>
<dbReference type="PANTHER" id="PTHR48021:SF1">
    <property type="entry name" value="GH07001P-RELATED"/>
    <property type="match status" value="1"/>
</dbReference>
<dbReference type="InterPro" id="IPR036259">
    <property type="entry name" value="MFS_trans_sf"/>
</dbReference>
<dbReference type="Pfam" id="PF00083">
    <property type="entry name" value="Sugar_tr"/>
    <property type="match status" value="2"/>
</dbReference>
<feature type="domain" description="Major facilitator superfamily (MFS) profile" evidence="10">
    <location>
        <begin position="23"/>
        <end position="467"/>
    </location>
</feature>
<evidence type="ECO:0000256" key="6">
    <source>
        <dbReference type="ARBA" id="ARBA00023180"/>
    </source>
</evidence>
<dbReference type="AlphaFoldDB" id="U4UAP9"/>
<feature type="transmembrane region" description="Helical" evidence="9">
    <location>
        <begin position="257"/>
        <end position="285"/>
    </location>
</feature>
<dbReference type="EMBL" id="KB631903">
    <property type="protein sequence ID" value="ERL87035.1"/>
    <property type="molecule type" value="Genomic_DNA"/>
</dbReference>
<feature type="transmembrane region" description="Helical" evidence="9">
    <location>
        <begin position="67"/>
        <end position="89"/>
    </location>
</feature>
<evidence type="ECO:0000256" key="2">
    <source>
        <dbReference type="ARBA" id="ARBA00022475"/>
    </source>
</evidence>
<reference evidence="11 12" key="1">
    <citation type="journal article" date="2013" name="Genome Biol.">
        <title>Draft genome of the mountain pine beetle, Dendroctonus ponderosae Hopkins, a major forest pest.</title>
        <authorList>
            <person name="Keeling C.I."/>
            <person name="Yuen M.M."/>
            <person name="Liao N.Y."/>
            <person name="Docking T.R."/>
            <person name="Chan S.K."/>
            <person name="Taylor G.A."/>
            <person name="Palmquist D.L."/>
            <person name="Jackman S.D."/>
            <person name="Nguyen A."/>
            <person name="Li M."/>
            <person name="Henderson H."/>
            <person name="Janes J.K."/>
            <person name="Zhao Y."/>
            <person name="Pandoh P."/>
            <person name="Moore R."/>
            <person name="Sperling F.A."/>
            <person name="Huber D.P."/>
            <person name="Birol I."/>
            <person name="Jones S.J."/>
            <person name="Bohlmann J."/>
        </authorList>
    </citation>
    <scope>NUCLEOTIDE SEQUENCE</scope>
</reference>